<dbReference type="InterPro" id="IPR036457">
    <property type="entry name" value="PPM-type-like_dom_sf"/>
</dbReference>
<dbReference type="GO" id="GO:0016791">
    <property type="term" value="F:phosphatase activity"/>
    <property type="evidence" value="ECO:0007669"/>
    <property type="project" value="TreeGrafter"/>
</dbReference>
<dbReference type="PANTHER" id="PTHR43156:SF2">
    <property type="entry name" value="STAGE II SPORULATION PROTEIN E"/>
    <property type="match status" value="1"/>
</dbReference>
<accession>A0A9X3NJM8</accession>
<dbReference type="InterPro" id="IPR001932">
    <property type="entry name" value="PPM-type_phosphatase-like_dom"/>
</dbReference>
<evidence type="ECO:0000256" key="1">
    <source>
        <dbReference type="ARBA" id="ARBA00022801"/>
    </source>
</evidence>
<dbReference type="InterPro" id="IPR052016">
    <property type="entry name" value="Bact_Sigma-Reg"/>
</dbReference>
<reference evidence="3" key="1">
    <citation type="submission" date="2021-10" db="EMBL/GenBank/DDBJ databases">
        <title>Streptomonospora sp. nov., isolated from mangrove soil.</title>
        <authorList>
            <person name="Chen X."/>
            <person name="Ge X."/>
            <person name="Liu W."/>
        </authorList>
    </citation>
    <scope>NUCLEOTIDE SEQUENCE</scope>
    <source>
        <strain evidence="3">S1-112</strain>
    </source>
</reference>
<dbReference type="Gene3D" id="3.60.40.10">
    <property type="entry name" value="PPM-type phosphatase domain"/>
    <property type="match status" value="1"/>
</dbReference>
<dbReference type="EMBL" id="JAJAQC010000004">
    <property type="protein sequence ID" value="MDA0563281.1"/>
    <property type="molecule type" value="Genomic_DNA"/>
</dbReference>
<dbReference type="Proteomes" id="UP001140076">
    <property type="component" value="Unassembled WGS sequence"/>
</dbReference>
<gene>
    <name evidence="3" type="ORF">LG943_02890</name>
</gene>
<dbReference type="AlphaFoldDB" id="A0A9X3NJM8"/>
<dbReference type="PANTHER" id="PTHR43156">
    <property type="entry name" value="STAGE II SPORULATION PROTEIN E-RELATED"/>
    <property type="match status" value="1"/>
</dbReference>
<comment type="caution">
    <text evidence="3">The sequence shown here is derived from an EMBL/GenBank/DDBJ whole genome shotgun (WGS) entry which is preliminary data.</text>
</comment>
<evidence type="ECO:0000259" key="2">
    <source>
        <dbReference type="SMART" id="SM00331"/>
    </source>
</evidence>
<name>A0A9X3NJM8_9ACTN</name>
<feature type="domain" description="PPM-type phosphatase" evidence="2">
    <location>
        <begin position="176"/>
        <end position="393"/>
    </location>
</feature>
<proteinExistence type="predicted"/>
<dbReference type="Pfam" id="PF07228">
    <property type="entry name" value="SpoIIE"/>
    <property type="match status" value="1"/>
</dbReference>
<sequence>MVSIEDSARLLHTLLRNSHLSVFEELPGLVTSAAAAAGLADVRILLADMQEETLREATGRGDDAGDGGQEARIDTTLPGRVFRAAQAHSAPGEGRVQHWLPILDGTERLGVLHVSTAEEPDDPTWAAMEDLASLVGMLVVSKRPHSDSHARLTRLRSMSVSAEMQWTLMPPRTFADKRVTIAAAMEPAYATAGDAYDYALAGDTVHLALFDAMGHDTSAGLTANLALASCRRQRREGGGPVRIRDAVEATLLEQFEGSRYATAVLAELDLRTGVLTWLSCGHPPPILVRAGRWITGLPCEPTHPMGTDLGLPAVLCREHLEPGDRLLLYTDGITEARDARGREFGRERFVNFVIRHQADGLAAPETLRRLVAAVLAHHDGRLNDDATVLMCEWHGAPDADPRAPVQYGGGHVPDVTGRS</sequence>
<evidence type="ECO:0000313" key="3">
    <source>
        <dbReference type="EMBL" id="MDA0563281.1"/>
    </source>
</evidence>
<keyword evidence="1" id="KW-0378">Hydrolase</keyword>
<protein>
    <submittedName>
        <fullName evidence="3">Serine/threonine-protein phosphatase</fullName>
    </submittedName>
</protein>
<keyword evidence="4" id="KW-1185">Reference proteome</keyword>
<dbReference type="SUPFAM" id="SSF81606">
    <property type="entry name" value="PP2C-like"/>
    <property type="match status" value="1"/>
</dbReference>
<evidence type="ECO:0000313" key="4">
    <source>
        <dbReference type="Proteomes" id="UP001140076"/>
    </source>
</evidence>
<dbReference type="RefSeq" id="WP_270070575.1">
    <property type="nucleotide sequence ID" value="NZ_JAJAQC010000004.1"/>
</dbReference>
<organism evidence="3 4">
    <name type="scientific">Streptomonospora mangrovi</name>
    <dbReference type="NCBI Taxonomy" id="2883123"/>
    <lineage>
        <taxon>Bacteria</taxon>
        <taxon>Bacillati</taxon>
        <taxon>Actinomycetota</taxon>
        <taxon>Actinomycetes</taxon>
        <taxon>Streptosporangiales</taxon>
        <taxon>Nocardiopsidaceae</taxon>
        <taxon>Streptomonospora</taxon>
    </lineage>
</organism>
<dbReference type="SMART" id="SM00331">
    <property type="entry name" value="PP2C_SIG"/>
    <property type="match status" value="1"/>
</dbReference>